<dbReference type="SUPFAM" id="SSF52540">
    <property type="entry name" value="P-loop containing nucleoside triphosphate hydrolases"/>
    <property type="match status" value="1"/>
</dbReference>
<reference evidence="5" key="1">
    <citation type="submission" date="2015-07" db="EMBL/GenBank/DDBJ databases">
        <title>Adaptation to a free-living lifestyle via gene acquisitions in the diplomonad Trepomonas sp. PC1.</title>
        <authorList>
            <person name="Xu F."/>
            <person name="Jerlstrom-Hultqvist J."/>
            <person name="Kolisko M."/>
            <person name="Simpson A.G.B."/>
            <person name="Roger A.J."/>
            <person name="Svard S.G."/>
            <person name="Andersson J.O."/>
        </authorList>
    </citation>
    <scope>NUCLEOTIDE SEQUENCE</scope>
    <source>
        <strain evidence="5">PC1</strain>
    </source>
</reference>
<proteinExistence type="inferred from homology"/>
<evidence type="ECO:0000259" key="4">
    <source>
        <dbReference type="PROSITE" id="PS50067"/>
    </source>
</evidence>
<feature type="non-terminal residue" evidence="5">
    <location>
        <position position="188"/>
    </location>
</feature>
<dbReference type="InterPro" id="IPR036961">
    <property type="entry name" value="Kinesin_motor_dom_sf"/>
</dbReference>
<feature type="domain" description="Kinesin motor" evidence="4">
    <location>
        <begin position="1"/>
        <end position="188"/>
    </location>
</feature>
<name>A0A146KDG2_9EUKA</name>
<evidence type="ECO:0000256" key="2">
    <source>
        <dbReference type="ARBA" id="ARBA00023175"/>
    </source>
</evidence>
<evidence type="ECO:0000256" key="1">
    <source>
        <dbReference type="ARBA" id="ARBA00023054"/>
    </source>
</evidence>
<accession>A0A146KDG2</accession>
<protein>
    <submittedName>
        <fullName evidence="5">Kinesin-2</fullName>
    </submittedName>
</protein>
<keyword evidence="1" id="KW-0175">Coiled coil</keyword>
<dbReference type="GO" id="GO:0008017">
    <property type="term" value="F:microtubule binding"/>
    <property type="evidence" value="ECO:0007669"/>
    <property type="project" value="InterPro"/>
</dbReference>
<comment type="caution">
    <text evidence="3">Lacks conserved residue(s) required for the propagation of feature annotation.</text>
</comment>
<evidence type="ECO:0000313" key="5">
    <source>
        <dbReference type="EMBL" id="JAP93359.1"/>
    </source>
</evidence>
<organism evidence="5">
    <name type="scientific">Trepomonas sp. PC1</name>
    <dbReference type="NCBI Taxonomy" id="1076344"/>
    <lineage>
        <taxon>Eukaryota</taxon>
        <taxon>Metamonada</taxon>
        <taxon>Diplomonadida</taxon>
        <taxon>Hexamitidae</taxon>
        <taxon>Hexamitinae</taxon>
        <taxon>Trepomonas</taxon>
    </lineage>
</organism>
<dbReference type="InterPro" id="IPR027640">
    <property type="entry name" value="Kinesin-like_fam"/>
</dbReference>
<dbReference type="SMART" id="SM00129">
    <property type="entry name" value="KISc"/>
    <property type="match status" value="1"/>
</dbReference>
<dbReference type="EMBL" id="GDID01003247">
    <property type="protein sequence ID" value="JAP93359.1"/>
    <property type="molecule type" value="Transcribed_RNA"/>
</dbReference>
<dbReference type="PROSITE" id="PS50067">
    <property type="entry name" value="KINESIN_MOTOR_2"/>
    <property type="match status" value="1"/>
</dbReference>
<dbReference type="GO" id="GO:0005524">
    <property type="term" value="F:ATP binding"/>
    <property type="evidence" value="ECO:0007669"/>
    <property type="project" value="InterPro"/>
</dbReference>
<dbReference type="Pfam" id="PF00225">
    <property type="entry name" value="Kinesin"/>
    <property type="match status" value="1"/>
</dbReference>
<dbReference type="Gene3D" id="3.40.850.10">
    <property type="entry name" value="Kinesin motor domain"/>
    <property type="match status" value="1"/>
</dbReference>
<dbReference type="PRINTS" id="PR00380">
    <property type="entry name" value="KINESINHEAVY"/>
</dbReference>
<dbReference type="PANTHER" id="PTHR47968:SF75">
    <property type="entry name" value="CENTROMERE-ASSOCIATED PROTEIN E"/>
    <property type="match status" value="1"/>
</dbReference>
<dbReference type="InterPro" id="IPR027417">
    <property type="entry name" value="P-loop_NTPase"/>
</dbReference>
<gene>
    <name evidence="5" type="ORF">TPC1_14395</name>
</gene>
<dbReference type="InterPro" id="IPR001752">
    <property type="entry name" value="Kinesin_motor_dom"/>
</dbReference>
<dbReference type="AlphaFoldDB" id="A0A146KDG2"/>
<feature type="non-terminal residue" evidence="5">
    <location>
        <position position="1"/>
    </location>
</feature>
<comment type="similarity">
    <text evidence="3">Belongs to the TRAFAC class myosin-kinesin ATPase superfamily. Kinesin family.</text>
</comment>
<sequence>HPEVPGIMGLSVQRLFQSLSQYKDFQVSCSFFEIYNEQVNDTLSNARDLKVKFTEEKGVYIEDLLCETINSVSQFQQLIETGRKNIQVRATQMSALSSRSNFIVQLSIKIIDQNQVRTCQLRFLEFQGSERIRKTGYHGQLQEAMRISLSICTFGNVINNLVQQKAHIPYRDSKITRLFQESLGGNAF</sequence>
<dbReference type="GO" id="GO:0007018">
    <property type="term" value="P:microtubule-based movement"/>
    <property type="evidence" value="ECO:0007669"/>
    <property type="project" value="InterPro"/>
</dbReference>
<evidence type="ECO:0000256" key="3">
    <source>
        <dbReference type="PROSITE-ProRule" id="PRU00283"/>
    </source>
</evidence>
<dbReference type="PANTHER" id="PTHR47968">
    <property type="entry name" value="CENTROMERE PROTEIN E"/>
    <property type="match status" value="1"/>
</dbReference>
<keyword evidence="2" id="KW-0505">Motor protein</keyword>
<dbReference type="GO" id="GO:0003777">
    <property type="term" value="F:microtubule motor activity"/>
    <property type="evidence" value="ECO:0007669"/>
    <property type="project" value="InterPro"/>
</dbReference>